<dbReference type="Proteomes" id="UP000282674">
    <property type="component" value="Unassembled WGS sequence"/>
</dbReference>
<sequence>MWHAPCVKWHYDYVGPAEIRGQVRVGVRGAAITSSGDLEAWLGGLPSGEREEPCTFVIELDGTLMLASRHSEHVACAAGEPVLSAGEVAFVREGGRWLVSEVSNQSTGCCPDVTSWPAVESALERAGLGHPGTFTHPMVFRRCTACHQRNIVKDDFYVCAVCEAPLPRAWNVNQPDEPV</sequence>
<keyword evidence="2" id="KW-1185">Reference proteome</keyword>
<dbReference type="EMBL" id="RFFG01000028">
    <property type="protein sequence ID" value="RMI43061.1"/>
    <property type="molecule type" value="Genomic_DNA"/>
</dbReference>
<reference evidence="1 2" key="1">
    <citation type="submission" date="2018-10" db="EMBL/GenBank/DDBJ databases">
        <title>Isolation from soil.</title>
        <authorList>
            <person name="Hu J."/>
        </authorList>
    </citation>
    <scope>NUCLEOTIDE SEQUENCE [LARGE SCALE GENOMIC DNA]</scope>
    <source>
        <strain evidence="1 2">NEAU-Ht49</strain>
    </source>
</reference>
<dbReference type="AlphaFoldDB" id="A0A3M2M083"/>
<dbReference type="OrthoDB" id="189103at2"/>
<proteinExistence type="predicted"/>
<accession>A0A3M2M083</accession>
<name>A0A3M2M083_9ACTN</name>
<protein>
    <submittedName>
        <fullName evidence="1">Uncharacterized protein</fullName>
    </submittedName>
</protein>
<comment type="caution">
    <text evidence="1">The sequence shown here is derived from an EMBL/GenBank/DDBJ whole genome shotgun (WGS) entry which is preliminary data.</text>
</comment>
<evidence type="ECO:0000313" key="1">
    <source>
        <dbReference type="EMBL" id="RMI43061.1"/>
    </source>
</evidence>
<organism evidence="1 2">
    <name type="scientific">Actinomadura harenae</name>
    <dbReference type="NCBI Taxonomy" id="2483351"/>
    <lineage>
        <taxon>Bacteria</taxon>
        <taxon>Bacillati</taxon>
        <taxon>Actinomycetota</taxon>
        <taxon>Actinomycetes</taxon>
        <taxon>Streptosporangiales</taxon>
        <taxon>Thermomonosporaceae</taxon>
        <taxon>Actinomadura</taxon>
    </lineage>
</organism>
<gene>
    <name evidence="1" type="ORF">EBO15_17660</name>
</gene>
<evidence type="ECO:0000313" key="2">
    <source>
        <dbReference type="Proteomes" id="UP000282674"/>
    </source>
</evidence>